<dbReference type="SUPFAM" id="SSF52091">
    <property type="entry name" value="SpoIIaa-like"/>
    <property type="match status" value="1"/>
</dbReference>
<proteinExistence type="inferred from homology"/>
<protein>
    <recommendedName>
        <fullName evidence="2">Anti-sigma factor antagonist</fullName>
    </recommendedName>
</protein>
<dbReference type="CDD" id="cd07043">
    <property type="entry name" value="STAS_anti-anti-sigma_factors"/>
    <property type="match status" value="1"/>
</dbReference>
<dbReference type="NCBIfam" id="TIGR00377">
    <property type="entry name" value="ant_ant_sig"/>
    <property type="match status" value="1"/>
</dbReference>
<dbReference type="Proteomes" id="UP000612585">
    <property type="component" value="Unassembled WGS sequence"/>
</dbReference>
<feature type="domain" description="STAS" evidence="3">
    <location>
        <begin position="4"/>
        <end position="111"/>
    </location>
</feature>
<comment type="similarity">
    <text evidence="1 2">Belongs to the anti-sigma-factor antagonist family.</text>
</comment>
<dbReference type="GO" id="GO:0043856">
    <property type="term" value="F:anti-sigma factor antagonist activity"/>
    <property type="evidence" value="ECO:0007669"/>
    <property type="project" value="InterPro"/>
</dbReference>
<dbReference type="InterPro" id="IPR036513">
    <property type="entry name" value="STAS_dom_sf"/>
</dbReference>
<dbReference type="InterPro" id="IPR003658">
    <property type="entry name" value="Anti-sigma_ant"/>
</dbReference>
<name>A0A8J4E3T0_9ACTN</name>
<gene>
    <name evidence="4" type="ORF">Vau01_087260</name>
</gene>
<dbReference type="Gene3D" id="3.30.750.24">
    <property type="entry name" value="STAS domain"/>
    <property type="match status" value="1"/>
</dbReference>
<dbReference type="PROSITE" id="PS50801">
    <property type="entry name" value="STAS"/>
    <property type="match status" value="1"/>
</dbReference>
<dbReference type="PANTHER" id="PTHR33495:SF2">
    <property type="entry name" value="ANTI-SIGMA FACTOR ANTAGONIST TM_1081-RELATED"/>
    <property type="match status" value="1"/>
</dbReference>
<evidence type="ECO:0000313" key="5">
    <source>
        <dbReference type="Proteomes" id="UP000612585"/>
    </source>
</evidence>
<reference evidence="4" key="1">
    <citation type="submission" date="2021-01" db="EMBL/GenBank/DDBJ databases">
        <title>Whole genome shotgun sequence of Virgisporangium aurantiacum NBRC 16421.</title>
        <authorList>
            <person name="Komaki H."/>
            <person name="Tamura T."/>
        </authorList>
    </citation>
    <scope>NUCLEOTIDE SEQUENCE</scope>
    <source>
        <strain evidence="4">NBRC 16421</strain>
    </source>
</reference>
<evidence type="ECO:0000313" key="4">
    <source>
        <dbReference type="EMBL" id="GIJ61210.1"/>
    </source>
</evidence>
<evidence type="ECO:0000256" key="2">
    <source>
        <dbReference type="RuleBase" id="RU003749"/>
    </source>
</evidence>
<comment type="caution">
    <text evidence="4">The sequence shown here is derived from an EMBL/GenBank/DDBJ whole genome shotgun (WGS) entry which is preliminary data.</text>
</comment>
<organism evidence="4 5">
    <name type="scientific">Virgisporangium aurantiacum</name>
    <dbReference type="NCBI Taxonomy" id="175570"/>
    <lineage>
        <taxon>Bacteria</taxon>
        <taxon>Bacillati</taxon>
        <taxon>Actinomycetota</taxon>
        <taxon>Actinomycetes</taxon>
        <taxon>Micromonosporales</taxon>
        <taxon>Micromonosporaceae</taxon>
        <taxon>Virgisporangium</taxon>
    </lineage>
</organism>
<sequence>MTIVSMDSDVNNGVLDVVLGGELDFTNVSHIAAGVREAISVRRPAMVRVDLAAVTFLDSSGIGALVQVMRAADEISAGFRVENPTSYVLDQLDCAGLLEVFGLSPDRRDDG</sequence>
<dbReference type="EMBL" id="BOPG01000064">
    <property type="protein sequence ID" value="GIJ61210.1"/>
    <property type="molecule type" value="Genomic_DNA"/>
</dbReference>
<dbReference type="InterPro" id="IPR002645">
    <property type="entry name" value="STAS_dom"/>
</dbReference>
<evidence type="ECO:0000256" key="1">
    <source>
        <dbReference type="ARBA" id="ARBA00009013"/>
    </source>
</evidence>
<dbReference type="PANTHER" id="PTHR33495">
    <property type="entry name" value="ANTI-SIGMA FACTOR ANTAGONIST TM_1081-RELATED-RELATED"/>
    <property type="match status" value="1"/>
</dbReference>
<dbReference type="Pfam" id="PF01740">
    <property type="entry name" value="STAS"/>
    <property type="match status" value="1"/>
</dbReference>
<dbReference type="AlphaFoldDB" id="A0A8J4E3T0"/>
<accession>A0A8J4E3T0</accession>
<evidence type="ECO:0000259" key="3">
    <source>
        <dbReference type="PROSITE" id="PS50801"/>
    </source>
</evidence>
<keyword evidence="5" id="KW-1185">Reference proteome</keyword>